<dbReference type="GO" id="GO:0000287">
    <property type="term" value="F:magnesium ion binding"/>
    <property type="evidence" value="ECO:0007669"/>
    <property type="project" value="UniProtKB-UniRule"/>
</dbReference>
<dbReference type="SMART" id="SM00861">
    <property type="entry name" value="Transket_pyr"/>
    <property type="match status" value="1"/>
</dbReference>
<dbReference type="SUPFAM" id="SSF52518">
    <property type="entry name" value="Thiamin diphosphate-binding fold (THDP-binding)"/>
    <property type="match status" value="2"/>
</dbReference>
<dbReference type="CDD" id="cd07033">
    <property type="entry name" value="TPP_PYR_DXS_TK_like"/>
    <property type="match status" value="1"/>
</dbReference>
<comment type="catalytic activity">
    <reaction evidence="10">
        <text>D-glyceraldehyde 3-phosphate + pyruvate + H(+) = 1-deoxy-D-xylulose 5-phosphate + CO2</text>
        <dbReference type="Rhea" id="RHEA:12605"/>
        <dbReference type="ChEBI" id="CHEBI:15361"/>
        <dbReference type="ChEBI" id="CHEBI:15378"/>
        <dbReference type="ChEBI" id="CHEBI:16526"/>
        <dbReference type="ChEBI" id="CHEBI:57792"/>
        <dbReference type="ChEBI" id="CHEBI:59776"/>
        <dbReference type="EC" id="2.2.1.7"/>
    </reaction>
</comment>
<dbReference type="InterPro" id="IPR029061">
    <property type="entry name" value="THDP-binding"/>
</dbReference>
<comment type="function">
    <text evidence="10">Catalyzes the acyloin condensation reaction between C atoms 2 and 3 of pyruvate and glyceraldehyde 3-phosphate to yield 1-deoxy-D-xylulose-5-phosphate (DXP).</text>
</comment>
<dbReference type="NCBIfam" id="TIGR00204">
    <property type="entry name" value="dxs"/>
    <property type="match status" value="1"/>
</dbReference>
<dbReference type="Proteomes" id="UP000243745">
    <property type="component" value="Unassembled WGS sequence"/>
</dbReference>
<keyword evidence="6 10" id="KW-0460">Magnesium</keyword>
<keyword evidence="13" id="KW-1185">Reference proteome</keyword>
<evidence type="ECO:0000256" key="5">
    <source>
        <dbReference type="ARBA" id="ARBA00022723"/>
    </source>
</evidence>
<evidence type="ECO:0000256" key="8">
    <source>
        <dbReference type="ARBA" id="ARBA00023052"/>
    </source>
</evidence>
<dbReference type="SUPFAM" id="SSF52922">
    <property type="entry name" value="TK C-terminal domain-like"/>
    <property type="match status" value="1"/>
</dbReference>
<reference evidence="12 13" key="1">
    <citation type="submission" date="2016-10" db="EMBL/GenBank/DDBJ databases">
        <authorList>
            <person name="Varghese N."/>
            <person name="Submissions S."/>
        </authorList>
    </citation>
    <scope>NUCLEOTIDE SEQUENCE [LARGE SCALE GENOMIC DNA]</scope>
    <source>
        <strain evidence="12 13">DSM 1361</strain>
    </source>
</reference>
<dbReference type="PROSITE" id="PS00802">
    <property type="entry name" value="TRANSKETOLASE_2"/>
    <property type="match status" value="1"/>
</dbReference>
<gene>
    <name evidence="10" type="primary">dxs</name>
    <name evidence="12" type="ORF">SAMN02910344_00699</name>
</gene>
<dbReference type="InterPro" id="IPR005475">
    <property type="entry name" value="Transketolase-like_Pyr-bd"/>
</dbReference>
<dbReference type="InterPro" id="IPR005477">
    <property type="entry name" value="Dxylulose-5-P_synthase"/>
</dbReference>
<dbReference type="OrthoDB" id="9803371at2"/>
<keyword evidence="9 10" id="KW-0414">Isoprene biosynthesis</keyword>
<protein>
    <recommendedName>
        <fullName evidence="10">1-deoxy-D-xylulose-5-phosphate synthase</fullName>
        <ecNumber evidence="10">2.2.1.7</ecNumber>
    </recommendedName>
    <alternativeName>
        <fullName evidence="10">1-deoxyxylulose-5-phosphate synthase</fullName>
        <shortName evidence="10">DXP synthase</shortName>
        <shortName evidence="10">DXPS</shortName>
    </alternativeName>
</protein>
<dbReference type="GO" id="GO:0009228">
    <property type="term" value="P:thiamine biosynthetic process"/>
    <property type="evidence" value="ECO:0007669"/>
    <property type="project" value="UniProtKB-UniRule"/>
</dbReference>
<feature type="binding site" evidence="10">
    <location>
        <position position="78"/>
    </location>
    <ligand>
        <name>thiamine diphosphate</name>
        <dbReference type="ChEBI" id="CHEBI:58937"/>
    </ligand>
</feature>
<feature type="binding site" evidence="10">
    <location>
        <position position="150"/>
    </location>
    <ligand>
        <name>Mg(2+)</name>
        <dbReference type="ChEBI" id="CHEBI:18420"/>
    </ligand>
</feature>
<comment type="cofactor">
    <cofactor evidence="10">
        <name>Mg(2+)</name>
        <dbReference type="ChEBI" id="CHEBI:18420"/>
    </cofactor>
    <text evidence="10">Binds 1 Mg(2+) ion per subunit.</text>
</comment>
<dbReference type="RefSeq" id="WP_093140959.1">
    <property type="nucleotide sequence ID" value="NZ_FOXF01000008.1"/>
</dbReference>
<name>A0A662ZFP7_9GAMM</name>
<evidence type="ECO:0000256" key="9">
    <source>
        <dbReference type="ARBA" id="ARBA00023229"/>
    </source>
</evidence>
<dbReference type="GO" id="GO:0030976">
    <property type="term" value="F:thiamine pyrophosphate binding"/>
    <property type="evidence" value="ECO:0007669"/>
    <property type="project" value="UniProtKB-UniRule"/>
</dbReference>
<dbReference type="PANTHER" id="PTHR43322:SF5">
    <property type="entry name" value="1-DEOXY-D-XYLULOSE-5-PHOSPHATE SYNTHASE, CHLOROPLASTIC"/>
    <property type="match status" value="1"/>
</dbReference>
<evidence type="ECO:0000313" key="13">
    <source>
        <dbReference type="Proteomes" id="UP000243745"/>
    </source>
</evidence>
<keyword evidence="4 10" id="KW-0808">Transferase</keyword>
<feature type="binding site" evidence="10">
    <location>
        <begin position="119"/>
        <end position="121"/>
    </location>
    <ligand>
        <name>thiamine diphosphate</name>
        <dbReference type="ChEBI" id="CHEBI:58937"/>
    </ligand>
</feature>
<keyword evidence="8 10" id="KW-0786">Thiamine pyrophosphate</keyword>
<evidence type="ECO:0000256" key="6">
    <source>
        <dbReference type="ARBA" id="ARBA00022842"/>
    </source>
</evidence>
<dbReference type="EC" id="2.2.1.7" evidence="10"/>
<dbReference type="AlphaFoldDB" id="A0A662ZFP7"/>
<evidence type="ECO:0000256" key="2">
    <source>
        <dbReference type="ARBA" id="ARBA00011081"/>
    </source>
</evidence>
<feature type="binding site" evidence="10">
    <location>
        <begin position="151"/>
        <end position="152"/>
    </location>
    <ligand>
        <name>thiamine diphosphate</name>
        <dbReference type="ChEBI" id="CHEBI:58937"/>
    </ligand>
</feature>
<keyword evidence="7 10" id="KW-0784">Thiamine biosynthesis</keyword>
<dbReference type="GO" id="GO:0005829">
    <property type="term" value="C:cytosol"/>
    <property type="evidence" value="ECO:0007669"/>
    <property type="project" value="TreeGrafter"/>
</dbReference>
<dbReference type="CDD" id="cd02007">
    <property type="entry name" value="TPP_DXS"/>
    <property type="match status" value="1"/>
</dbReference>
<evidence type="ECO:0000256" key="7">
    <source>
        <dbReference type="ARBA" id="ARBA00022977"/>
    </source>
</evidence>
<dbReference type="PANTHER" id="PTHR43322">
    <property type="entry name" value="1-D-DEOXYXYLULOSE 5-PHOSPHATE SYNTHASE-RELATED"/>
    <property type="match status" value="1"/>
</dbReference>
<dbReference type="InterPro" id="IPR009014">
    <property type="entry name" value="Transketo_C/PFOR_II"/>
</dbReference>
<proteinExistence type="inferred from homology"/>
<feature type="binding site" evidence="10">
    <location>
        <position position="179"/>
    </location>
    <ligand>
        <name>Mg(2+)</name>
        <dbReference type="ChEBI" id="CHEBI:18420"/>
    </ligand>
</feature>
<dbReference type="EMBL" id="FOXF01000008">
    <property type="protein sequence ID" value="SFP19582.1"/>
    <property type="molecule type" value="Genomic_DNA"/>
</dbReference>
<sequence length="629" mass="69025">MSSEQYPLLSKIDSPKDLKKLPVSKLSSLASELRDFLISTVSKTSGHFASGLGAVELTIALHYVFDTPHDQLIWDVGHQAYPHKILTGRRDLLKTIRQKNGLHPFLWRQESEYDVFSTGHASTSISEALGLAIANRIEKNDKKVVAVIGDGALTGGVAFEAMNHAGDLNEDVLIILNDNEMSISESVGSLSKHMAMWLSAPSYNNMLKKGRKTLSSLPKIKEFAIRAHEHLKGMMLPGTLFEELGFNYVGPIDGHDIETLVSVLQNLKQLKGPRILHVGTIKGKGYQPAEENPTAYHGVPKFDVPVGVETSDKKRNTFDENFGNWLMYAAEHNEKVMGITPAMCSGSGMVPFSQKYKDRYFDVAIAEQHALLLSSGLAAGGMLPVVCVYSTFLQRAYDQIIHDLAIQDVPVVVAVDRAGVVGPDGPTHQGVFDIAFIRSVPNMIMMTPSSLGMQWKMLNTALAYGHPAAVRYPRGGGIFSDNEVTDATVEIGKGNVLREGKDICFIVWGPLVHDVYRTVNEQHKDYTVVDMRFVKPMDEELIVSMAGKHSVIVTLEDGVVQGGAGEEVARLVSRNYLVCPVLNLGIPDEFIEQATASEIYEQCGMDGVSVVGKAEQFLDGYKNILNRVK</sequence>
<dbReference type="NCBIfam" id="NF003933">
    <property type="entry name" value="PRK05444.2-2"/>
    <property type="match status" value="1"/>
</dbReference>
<dbReference type="Pfam" id="PF02779">
    <property type="entry name" value="Transket_pyr"/>
    <property type="match status" value="1"/>
</dbReference>
<dbReference type="GO" id="GO:0008661">
    <property type="term" value="F:1-deoxy-D-xylulose-5-phosphate synthase activity"/>
    <property type="evidence" value="ECO:0007669"/>
    <property type="project" value="UniProtKB-UniRule"/>
</dbReference>
<feature type="binding site" evidence="10">
    <location>
        <position position="286"/>
    </location>
    <ligand>
        <name>thiamine diphosphate</name>
        <dbReference type="ChEBI" id="CHEBI:58937"/>
    </ligand>
</feature>
<comment type="pathway">
    <text evidence="1 10">Metabolic intermediate biosynthesis; 1-deoxy-D-xylulose 5-phosphate biosynthesis; 1-deoxy-D-xylulose 5-phosphate from D-glyceraldehyde 3-phosphate and pyruvate: step 1/1.</text>
</comment>
<accession>A0A662ZFP7</accession>
<feature type="binding site" evidence="10">
    <location>
        <position position="367"/>
    </location>
    <ligand>
        <name>thiamine diphosphate</name>
        <dbReference type="ChEBI" id="CHEBI:58937"/>
    </ligand>
</feature>
<organism evidence="12 13">
    <name type="scientific">Ruminobacter amylophilus</name>
    <dbReference type="NCBI Taxonomy" id="867"/>
    <lineage>
        <taxon>Bacteria</taxon>
        <taxon>Pseudomonadati</taxon>
        <taxon>Pseudomonadota</taxon>
        <taxon>Gammaproteobacteria</taxon>
        <taxon>Aeromonadales</taxon>
        <taxon>Succinivibrionaceae</taxon>
        <taxon>Ruminobacter</taxon>
    </lineage>
</organism>
<feature type="binding site" evidence="10">
    <location>
        <position position="179"/>
    </location>
    <ligand>
        <name>thiamine diphosphate</name>
        <dbReference type="ChEBI" id="CHEBI:58937"/>
    </ligand>
</feature>
<dbReference type="Pfam" id="PF02780">
    <property type="entry name" value="Transketolase_C"/>
    <property type="match status" value="1"/>
</dbReference>
<comment type="subunit">
    <text evidence="3 10">Homodimer.</text>
</comment>
<evidence type="ECO:0000256" key="1">
    <source>
        <dbReference type="ARBA" id="ARBA00004980"/>
    </source>
</evidence>
<evidence type="ECO:0000259" key="11">
    <source>
        <dbReference type="SMART" id="SM00861"/>
    </source>
</evidence>
<dbReference type="InterPro" id="IPR049557">
    <property type="entry name" value="Transketolase_CS"/>
</dbReference>
<dbReference type="PROSITE" id="PS00801">
    <property type="entry name" value="TRANSKETOLASE_1"/>
    <property type="match status" value="1"/>
</dbReference>
<dbReference type="Pfam" id="PF13292">
    <property type="entry name" value="DXP_synthase_N"/>
    <property type="match status" value="1"/>
</dbReference>
<dbReference type="HAMAP" id="MF_00315">
    <property type="entry name" value="DXP_synth"/>
    <property type="match status" value="1"/>
</dbReference>
<evidence type="ECO:0000256" key="4">
    <source>
        <dbReference type="ARBA" id="ARBA00022679"/>
    </source>
</evidence>
<evidence type="ECO:0000256" key="10">
    <source>
        <dbReference type="HAMAP-Rule" id="MF_00315"/>
    </source>
</evidence>
<comment type="cofactor">
    <cofactor evidence="10">
        <name>thiamine diphosphate</name>
        <dbReference type="ChEBI" id="CHEBI:58937"/>
    </cofactor>
    <text evidence="10">Binds 1 thiamine pyrophosphate per subunit.</text>
</comment>
<dbReference type="Gene3D" id="3.40.50.970">
    <property type="match status" value="2"/>
</dbReference>
<dbReference type="UniPathway" id="UPA00064">
    <property type="reaction ID" value="UER00091"/>
</dbReference>
<dbReference type="GO" id="GO:0019288">
    <property type="term" value="P:isopentenyl diphosphate biosynthetic process, methylerythritol 4-phosphate pathway"/>
    <property type="evidence" value="ECO:0007669"/>
    <property type="project" value="TreeGrafter"/>
</dbReference>
<dbReference type="InterPro" id="IPR033248">
    <property type="entry name" value="Transketolase_C"/>
</dbReference>
<keyword evidence="5 10" id="KW-0479">Metal-binding</keyword>
<feature type="domain" description="Transketolase-like pyrimidine-binding" evidence="11">
    <location>
        <begin position="316"/>
        <end position="480"/>
    </location>
</feature>
<evidence type="ECO:0000313" key="12">
    <source>
        <dbReference type="EMBL" id="SFP19582.1"/>
    </source>
</evidence>
<comment type="similarity">
    <text evidence="2 10">Belongs to the transketolase family. DXPS subfamily.</text>
</comment>
<dbReference type="Gene3D" id="3.40.50.920">
    <property type="match status" value="1"/>
</dbReference>
<dbReference type="InterPro" id="IPR020826">
    <property type="entry name" value="Transketolase_BS"/>
</dbReference>
<evidence type="ECO:0000256" key="3">
    <source>
        <dbReference type="ARBA" id="ARBA00011738"/>
    </source>
</evidence>
<dbReference type="GO" id="GO:0016114">
    <property type="term" value="P:terpenoid biosynthetic process"/>
    <property type="evidence" value="ECO:0007669"/>
    <property type="project" value="UniProtKB-UniRule"/>
</dbReference>